<organism evidence="1 2">
    <name type="scientific">Candidatus Clostridium radicumherbarum</name>
    <dbReference type="NCBI Taxonomy" id="3381662"/>
    <lineage>
        <taxon>Bacteria</taxon>
        <taxon>Bacillati</taxon>
        <taxon>Bacillota</taxon>
        <taxon>Clostridia</taxon>
        <taxon>Eubacteriales</taxon>
        <taxon>Clostridiaceae</taxon>
        <taxon>Clostridium</taxon>
    </lineage>
</organism>
<accession>A0ABW8TWX0</accession>
<keyword evidence="2" id="KW-1185">Reference proteome</keyword>
<sequence length="52" mass="6382">MKDAFKLKSLFDGIPLYRKWRQYAEINDITYPLEKEHIKRLVDKDERVKSKK</sequence>
<comment type="caution">
    <text evidence="1">The sequence shown here is derived from an EMBL/GenBank/DDBJ whole genome shotgun (WGS) entry which is preliminary data.</text>
</comment>
<evidence type="ECO:0000313" key="1">
    <source>
        <dbReference type="EMBL" id="MFL0269258.1"/>
    </source>
</evidence>
<evidence type="ECO:0000313" key="2">
    <source>
        <dbReference type="Proteomes" id="UP001623661"/>
    </source>
</evidence>
<dbReference type="Proteomes" id="UP001623661">
    <property type="component" value="Unassembled WGS sequence"/>
</dbReference>
<gene>
    <name evidence="1" type="ORF">ACJDUH_14310</name>
</gene>
<name>A0ABW8TWX0_9CLOT</name>
<proteinExistence type="predicted"/>
<dbReference type="RefSeq" id="WP_406765887.1">
    <property type="nucleotide sequence ID" value="NZ_JBJHZY010000003.1"/>
</dbReference>
<dbReference type="EMBL" id="JBJHZY010000003">
    <property type="protein sequence ID" value="MFL0269258.1"/>
    <property type="molecule type" value="Genomic_DNA"/>
</dbReference>
<reference evidence="1 2" key="1">
    <citation type="submission" date="2024-11" db="EMBL/GenBank/DDBJ databases">
        <authorList>
            <person name="Heng Y.C."/>
            <person name="Lim A.C.H."/>
            <person name="Lee J.K.Y."/>
            <person name="Kittelmann S."/>
        </authorList>
    </citation>
    <scope>NUCLEOTIDE SEQUENCE [LARGE SCALE GENOMIC DNA]</scope>
    <source>
        <strain evidence="1 2">WILCCON 0202</strain>
    </source>
</reference>
<protein>
    <submittedName>
        <fullName evidence="1">Uncharacterized protein</fullName>
    </submittedName>
</protein>